<feature type="region of interest" description="Disordered" evidence="1">
    <location>
        <begin position="350"/>
        <end position="381"/>
    </location>
</feature>
<reference evidence="2" key="2">
    <citation type="submission" date="2021-09" db="EMBL/GenBank/DDBJ databases">
        <authorList>
            <person name="Jia N."/>
            <person name="Wang J."/>
            <person name="Shi W."/>
            <person name="Du L."/>
            <person name="Sun Y."/>
            <person name="Zhan W."/>
            <person name="Jiang J."/>
            <person name="Wang Q."/>
            <person name="Zhang B."/>
            <person name="Ji P."/>
            <person name="Sakyi L.B."/>
            <person name="Cui X."/>
            <person name="Yuan T."/>
            <person name="Jiang B."/>
            <person name="Yang W."/>
            <person name="Lam T.T.-Y."/>
            <person name="Chang Q."/>
            <person name="Ding S."/>
            <person name="Wang X."/>
            <person name="Zhu J."/>
            <person name="Ruan X."/>
            <person name="Zhao L."/>
            <person name="Wei J."/>
            <person name="Que T."/>
            <person name="Du C."/>
            <person name="Cheng J."/>
            <person name="Dai P."/>
            <person name="Han X."/>
            <person name="Huang E."/>
            <person name="Gao Y."/>
            <person name="Liu J."/>
            <person name="Shao H."/>
            <person name="Ye R."/>
            <person name="Li L."/>
            <person name="Wei W."/>
            <person name="Wang X."/>
            <person name="Wang C."/>
            <person name="Huo Q."/>
            <person name="Li W."/>
            <person name="Guo W."/>
            <person name="Chen H."/>
            <person name="Chen S."/>
            <person name="Zhou L."/>
            <person name="Zhou L."/>
            <person name="Ni X."/>
            <person name="Tian J."/>
            <person name="Zhou Y."/>
            <person name="Sheng Y."/>
            <person name="Liu T."/>
            <person name="Pan Y."/>
            <person name="Xia L."/>
            <person name="Li J."/>
            <person name="Zhao F."/>
            <person name="Cao W."/>
        </authorList>
    </citation>
    <scope>NUCLEOTIDE SEQUENCE</scope>
    <source>
        <strain evidence="2">Rsan-2018</strain>
        <tissue evidence="2">Larvae</tissue>
    </source>
</reference>
<feature type="compositionally biased region" description="Polar residues" evidence="1">
    <location>
        <begin position="362"/>
        <end position="381"/>
    </location>
</feature>
<feature type="compositionally biased region" description="Polar residues" evidence="1">
    <location>
        <begin position="170"/>
        <end position="181"/>
    </location>
</feature>
<feature type="compositionally biased region" description="Basic and acidic residues" evidence="1">
    <location>
        <begin position="108"/>
        <end position="141"/>
    </location>
</feature>
<evidence type="ECO:0000256" key="1">
    <source>
        <dbReference type="SAM" id="MobiDB-lite"/>
    </source>
</evidence>
<protein>
    <submittedName>
        <fullName evidence="2">Uncharacterized protein</fullName>
    </submittedName>
</protein>
<reference evidence="2" key="1">
    <citation type="journal article" date="2020" name="Cell">
        <title>Large-Scale Comparative Analyses of Tick Genomes Elucidate Their Genetic Diversity and Vector Capacities.</title>
        <authorList>
            <consortium name="Tick Genome and Microbiome Consortium (TIGMIC)"/>
            <person name="Jia N."/>
            <person name="Wang J."/>
            <person name="Shi W."/>
            <person name="Du L."/>
            <person name="Sun Y."/>
            <person name="Zhan W."/>
            <person name="Jiang J.F."/>
            <person name="Wang Q."/>
            <person name="Zhang B."/>
            <person name="Ji P."/>
            <person name="Bell-Sakyi L."/>
            <person name="Cui X.M."/>
            <person name="Yuan T.T."/>
            <person name="Jiang B.G."/>
            <person name="Yang W.F."/>
            <person name="Lam T.T."/>
            <person name="Chang Q.C."/>
            <person name="Ding S.J."/>
            <person name="Wang X.J."/>
            <person name="Zhu J.G."/>
            <person name="Ruan X.D."/>
            <person name="Zhao L."/>
            <person name="Wei J.T."/>
            <person name="Ye R.Z."/>
            <person name="Que T.C."/>
            <person name="Du C.H."/>
            <person name="Zhou Y.H."/>
            <person name="Cheng J.X."/>
            <person name="Dai P.F."/>
            <person name="Guo W.B."/>
            <person name="Han X.H."/>
            <person name="Huang E.J."/>
            <person name="Li L.F."/>
            <person name="Wei W."/>
            <person name="Gao Y.C."/>
            <person name="Liu J.Z."/>
            <person name="Shao H.Z."/>
            <person name="Wang X."/>
            <person name="Wang C.C."/>
            <person name="Yang T.C."/>
            <person name="Huo Q.B."/>
            <person name="Li W."/>
            <person name="Chen H.Y."/>
            <person name="Chen S.E."/>
            <person name="Zhou L.G."/>
            <person name="Ni X.B."/>
            <person name="Tian J.H."/>
            <person name="Sheng Y."/>
            <person name="Liu T."/>
            <person name="Pan Y.S."/>
            <person name="Xia L.Y."/>
            <person name="Li J."/>
            <person name="Zhao F."/>
            <person name="Cao W.C."/>
        </authorList>
    </citation>
    <scope>NUCLEOTIDE SEQUENCE</scope>
    <source>
        <strain evidence="2">Rsan-2018</strain>
    </source>
</reference>
<proteinExistence type="predicted"/>
<dbReference type="EMBL" id="JABSTV010001254">
    <property type="protein sequence ID" value="KAH7939864.1"/>
    <property type="molecule type" value="Genomic_DNA"/>
</dbReference>
<keyword evidence="3" id="KW-1185">Reference proteome</keyword>
<sequence>MALSVSPDGPGPTDPEAPMPTGGGTARRAPTEGPIGTAGEKPAARPPSRRPWPNQAAAATEAERAEDSSEGEKRGVHGARSASGDDEGEDDAASAVSWASVDETAAEESCHEDGQGVWKVDRPEARKGSQGERKLSLKERTGPAASTAAHSPWWNKTGDDDVPRGREAPQPTNDQSVSGSVEQEKSSKAPGEGDAPKPTEPPISSQKQPRPEPAPRSSIAGRELNMASNMAKQEGRQAEERRRRRLCWRPRNLQEHRRQTSLNPGSSLSTSAHRHLQNPRNILSSNRCRCRQASAEGGTAGAETLRPPTVELSSSRSGPRARARTRLTGGALNAASKRCDVTPRGACEAARRAVSTRRRRQNSVQASGRRPTTWTQTATSSDRWVRSMFPPPPCVFKAVLADEAPQTD</sequence>
<organism evidence="2 3">
    <name type="scientific">Rhipicephalus sanguineus</name>
    <name type="common">Brown dog tick</name>
    <name type="synonym">Ixodes sanguineus</name>
    <dbReference type="NCBI Taxonomy" id="34632"/>
    <lineage>
        <taxon>Eukaryota</taxon>
        <taxon>Metazoa</taxon>
        <taxon>Ecdysozoa</taxon>
        <taxon>Arthropoda</taxon>
        <taxon>Chelicerata</taxon>
        <taxon>Arachnida</taxon>
        <taxon>Acari</taxon>
        <taxon>Parasitiformes</taxon>
        <taxon>Ixodida</taxon>
        <taxon>Ixodoidea</taxon>
        <taxon>Ixodidae</taxon>
        <taxon>Rhipicephalinae</taxon>
        <taxon>Rhipicephalus</taxon>
        <taxon>Rhipicephalus</taxon>
    </lineage>
</organism>
<name>A0A9D4SPH4_RHISA</name>
<gene>
    <name evidence="2" type="ORF">HPB52_018466</name>
</gene>
<evidence type="ECO:0000313" key="2">
    <source>
        <dbReference type="EMBL" id="KAH7939864.1"/>
    </source>
</evidence>
<dbReference type="AlphaFoldDB" id="A0A9D4SPH4"/>
<feature type="compositionally biased region" description="Polar residues" evidence="1">
    <location>
        <begin position="278"/>
        <end position="287"/>
    </location>
</feature>
<accession>A0A9D4SPH4</accession>
<feature type="compositionally biased region" description="Low complexity" evidence="1">
    <location>
        <begin position="93"/>
        <end position="102"/>
    </location>
</feature>
<dbReference type="Proteomes" id="UP000821837">
    <property type="component" value="Chromosome 8"/>
</dbReference>
<comment type="caution">
    <text evidence="2">The sequence shown here is derived from an EMBL/GenBank/DDBJ whole genome shotgun (WGS) entry which is preliminary data.</text>
</comment>
<feature type="region of interest" description="Disordered" evidence="1">
    <location>
        <begin position="1"/>
        <end position="324"/>
    </location>
</feature>
<feature type="compositionally biased region" description="Low complexity" evidence="1">
    <location>
        <begin position="295"/>
        <end position="304"/>
    </location>
</feature>
<feature type="compositionally biased region" description="Pro residues" evidence="1">
    <location>
        <begin position="9"/>
        <end position="18"/>
    </location>
</feature>
<feature type="compositionally biased region" description="Low complexity" evidence="1">
    <location>
        <begin position="51"/>
        <end position="60"/>
    </location>
</feature>
<feature type="compositionally biased region" description="Basic and acidic residues" evidence="1">
    <location>
        <begin position="157"/>
        <end position="167"/>
    </location>
</feature>
<evidence type="ECO:0000313" key="3">
    <source>
        <dbReference type="Proteomes" id="UP000821837"/>
    </source>
</evidence>
<feature type="compositionally biased region" description="Polar residues" evidence="1">
    <location>
        <begin position="260"/>
        <end position="271"/>
    </location>
</feature>
<feature type="compositionally biased region" description="Basic and acidic residues" evidence="1">
    <location>
        <begin position="61"/>
        <end position="75"/>
    </location>
</feature>